<feature type="transmembrane region" description="Helical" evidence="5">
    <location>
        <begin position="294"/>
        <end position="317"/>
    </location>
</feature>
<feature type="domain" description="ABC-2 type transporter transmembrane" evidence="6">
    <location>
        <begin position="19"/>
        <end position="371"/>
    </location>
</feature>
<dbReference type="RefSeq" id="WP_223405739.1">
    <property type="nucleotide sequence ID" value="NZ_JAGSHT010000010.1"/>
</dbReference>
<feature type="transmembrane region" description="Helical" evidence="5">
    <location>
        <begin position="20"/>
        <end position="42"/>
    </location>
</feature>
<sequence length="394" mass="41199">MNVVWQVAAREVRTRLFAKATIISTLVVLVLIVAGVVAVKIIGDNDAVSEGEQVGIAAETSELSPALMAAAEAAGYPIVLSETTSGDATTAINDGDLAAFVSGDPQAPVLLVEDSPAPELLTALTTAAQQYVMSSAITELDGDPSQIGADVAAAAPTVQALSTDESEFDPYAFIVAMVTCALLLFTLLQSGSLIAMGVVEEKVSRVVEILLATIRPAQLMGGKVLGIGIVGLVQLLVFGGAAAIAAAATGLLEGVDLNLGSAFVWMLVWFFLGFALYAVLFGGFAALVSRQEDIGAVTTPMIFGMMAPFYLAIYLVPSLPDSPVVRILSQVPFFAPFMMPVRQAFDSVEVWELALSIALCVAFVPLLVWLAGRVYSRAVLNTGGRMKLKDALAR</sequence>
<evidence type="ECO:0000313" key="8">
    <source>
        <dbReference type="Proteomes" id="UP000826651"/>
    </source>
</evidence>
<keyword evidence="3 5" id="KW-1133">Transmembrane helix</keyword>
<evidence type="ECO:0000256" key="5">
    <source>
        <dbReference type="SAM" id="Phobius"/>
    </source>
</evidence>
<evidence type="ECO:0000256" key="1">
    <source>
        <dbReference type="ARBA" id="ARBA00004141"/>
    </source>
</evidence>
<comment type="subcellular location">
    <subcellularLocation>
        <location evidence="1">Membrane</location>
        <topology evidence="1">Multi-pass membrane protein</topology>
    </subcellularLocation>
</comment>
<feature type="transmembrane region" description="Helical" evidence="5">
    <location>
        <begin position="263"/>
        <end position="287"/>
    </location>
</feature>
<gene>
    <name evidence="7" type="ORF">KCQ71_10955</name>
</gene>
<dbReference type="Proteomes" id="UP000826651">
    <property type="component" value="Unassembled WGS sequence"/>
</dbReference>
<proteinExistence type="predicted"/>
<protein>
    <submittedName>
        <fullName evidence="7">ABC transporter permease</fullName>
    </submittedName>
</protein>
<keyword evidence="2 5" id="KW-0812">Transmembrane</keyword>
<feature type="transmembrane region" description="Helical" evidence="5">
    <location>
        <begin position="353"/>
        <end position="372"/>
    </location>
</feature>
<evidence type="ECO:0000259" key="6">
    <source>
        <dbReference type="Pfam" id="PF12698"/>
    </source>
</evidence>
<reference evidence="7 8" key="1">
    <citation type="submission" date="2021-04" db="EMBL/GenBank/DDBJ databases">
        <title>Ruania sp. nov., isolated from sandy soil of mangrove forest.</title>
        <authorList>
            <person name="Ge X."/>
            <person name="Huang R."/>
            <person name="Liu W."/>
        </authorList>
    </citation>
    <scope>NUCLEOTIDE SEQUENCE [LARGE SCALE GENOMIC DNA]</scope>
    <source>
        <strain evidence="7 8">N2-46</strain>
    </source>
</reference>
<keyword evidence="4 5" id="KW-0472">Membrane</keyword>
<feature type="transmembrane region" description="Helical" evidence="5">
    <location>
        <begin position="171"/>
        <end position="195"/>
    </location>
</feature>
<dbReference type="EMBL" id="JAGSHT010000010">
    <property type="protein sequence ID" value="MBZ2196674.1"/>
    <property type="molecule type" value="Genomic_DNA"/>
</dbReference>
<evidence type="ECO:0000256" key="2">
    <source>
        <dbReference type="ARBA" id="ARBA00022692"/>
    </source>
</evidence>
<evidence type="ECO:0000256" key="4">
    <source>
        <dbReference type="ARBA" id="ARBA00023136"/>
    </source>
</evidence>
<organism evidence="7 8">
    <name type="scientific">Occultella gossypii</name>
    <dbReference type="NCBI Taxonomy" id="2800820"/>
    <lineage>
        <taxon>Bacteria</taxon>
        <taxon>Bacillati</taxon>
        <taxon>Actinomycetota</taxon>
        <taxon>Actinomycetes</taxon>
        <taxon>Micrococcales</taxon>
        <taxon>Ruaniaceae</taxon>
        <taxon>Occultella</taxon>
    </lineage>
</organism>
<dbReference type="Pfam" id="PF12698">
    <property type="entry name" value="ABC2_membrane_3"/>
    <property type="match status" value="1"/>
</dbReference>
<name>A0ABS7SAH1_9MICO</name>
<feature type="transmembrane region" description="Helical" evidence="5">
    <location>
        <begin position="224"/>
        <end position="251"/>
    </location>
</feature>
<accession>A0ABS7SAH1</accession>
<dbReference type="InterPro" id="IPR013525">
    <property type="entry name" value="ABC2_TM"/>
</dbReference>
<keyword evidence="8" id="KW-1185">Reference proteome</keyword>
<comment type="caution">
    <text evidence="7">The sequence shown here is derived from an EMBL/GenBank/DDBJ whole genome shotgun (WGS) entry which is preliminary data.</text>
</comment>
<evidence type="ECO:0000256" key="3">
    <source>
        <dbReference type="ARBA" id="ARBA00022989"/>
    </source>
</evidence>
<evidence type="ECO:0000313" key="7">
    <source>
        <dbReference type="EMBL" id="MBZ2196674.1"/>
    </source>
</evidence>